<evidence type="ECO:0000256" key="5">
    <source>
        <dbReference type="ARBA" id="ARBA00022807"/>
    </source>
</evidence>
<dbReference type="InterPro" id="IPR003646">
    <property type="entry name" value="SH3-like_bac-type"/>
</dbReference>
<dbReference type="eggNOG" id="COG0791">
    <property type="taxonomic scope" value="Bacteria"/>
</dbReference>
<organism evidence="8 9">
    <name type="scientific">Ruminiclostridium cellobioparum subsp. termitidis CT1112</name>
    <dbReference type="NCBI Taxonomy" id="1195236"/>
    <lineage>
        <taxon>Bacteria</taxon>
        <taxon>Bacillati</taxon>
        <taxon>Bacillota</taxon>
        <taxon>Clostridia</taxon>
        <taxon>Eubacteriales</taxon>
        <taxon>Oscillospiraceae</taxon>
        <taxon>Ruminiclostridium</taxon>
    </lineage>
</organism>
<accession>S0FMI3</accession>
<dbReference type="STRING" id="1195236.CTER_1005"/>
<protein>
    <submittedName>
        <fullName evidence="8">Cell wall-associated hydrolases (Invasion-associated proteins)</fullName>
    </submittedName>
</protein>
<dbReference type="AlphaFoldDB" id="S0FMI3"/>
<comment type="similarity">
    <text evidence="1">Belongs to the peptidase C40 family.</text>
</comment>
<dbReference type="InterPro" id="IPR000064">
    <property type="entry name" value="NLP_P60_dom"/>
</dbReference>
<dbReference type="Gene3D" id="3.90.1720.10">
    <property type="entry name" value="endopeptidase domain like (from Nostoc punctiforme)"/>
    <property type="match status" value="1"/>
</dbReference>
<evidence type="ECO:0000256" key="1">
    <source>
        <dbReference type="ARBA" id="ARBA00007074"/>
    </source>
</evidence>
<keyword evidence="3" id="KW-0732">Signal</keyword>
<dbReference type="PANTHER" id="PTHR47360">
    <property type="entry name" value="MUREIN DD-ENDOPEPTIDASE MEPS/MUREIN LD-CARBOXYPEPTIDASE"/>
    <property type="match status" value="1"/>
</dbReference>
<dbReference type="PROSITE" id="PS51257">
    <property type="entry name" value="PROKAR_LIPOPROTEIN"/>
    <property type="match status" value="1"/>
</dbReference>
<evidence type="ECO:0000313" key="8">
    <source>
        <dbReference type="EMBL" id="EMS73122.1"/>
    </source>
</evidence>
<dbReference type="GO" id="GO:0008234">
    <property type="term" value="F:cysteine-type peptidase activity"/>
    <property type="evidence" value="ECO:0007669"/>
    <property type="project" value="UniProtKB-KW"/>
</dbReference>
<dbReference type="Proteomes" id="UP000014155">
    <property type="component" value="Unassembled WGS sequence"/>
</dbReference>
<dbReference type="PANTHER" id="PTHR47360:SF1">
    <property type="entry name" value="ENDOPEPTIDASE NLPC-RELATED"/>
    <property type="match status" value="1"/>
</dbReference>
<keyword evidence="4 8" id="KW-0378">Hydrolase</keyword>
<dbReference type="EMBL" id="AORV01000022">
    <property type="protein sequence ID" value="EMS73122.1"/>
    <property type="molecule type" value="Genomic_DNA"/>
</dbReference>
<dbReference type="InterPro" id="IPR052062">
    <property type="entry name" value="Murein_DD/LD_carboxypeptidase"/>
</dbReference>
<dbReference type="PATRIC" id="fig|1195236.3.peg.1300"/>
<gene>
    <name evidence="8" type="ORF">CTER_1005</name>
</gene>
<evidence type="ECO:0000259" key="6">
    <source>
        <dbReference type="PROSITE" id="PS51781"/>
    </source>
</evidence>
<dbReference type="PROSITE" id="PS51781">
    <property type="entry name" value="SH3B"/>
    <property type="match status" value="1"/>
</dbReference>
<evidence type="ECO:0000256" key="2">
    <source>
        <dbReference type="ARBA" id="ARBA00022670"/>
    </source>
</evidence>
<evidence type="ECO:0000313" key="9">
    <source>
        <dbReference type="Proteomes" id="UP000014155"/>
    </source>
</evidence>
<dbReference type="Pfam" id="PF00877">
    <property type="entry name" value="NLPC_P60"/>
    <property type="match status" value="1"/>
</dbReference>
<evidence type="ECO:0000259" key="7">
    <source>
        <dbReference type="PROSITE" id="PS51935"/>
    </source>
</evidence>
<proteinExistence type="inferred from homology"/>
<comment type="caution">
    <text evidence="8">The sequence shown here is derived from an EMBL/GenBank/DDBJ whole genome shotgun (WGS) entry which is preliminary data.</text>
</comment>
<keyword evidence="9" id="KW-1185">Reference proteome</keyword>
<evidence type="ECO:0000256" key="3">
    <source>
        <dbReference type="ARBA" id="ARBA00022729"/>
    </source>
</evidence>
<feature type="domain" description="NlpC/P60" evidence="7">
    <location>
        <begin position="184"/>
        <end position="307"/>
    </location>
</feature>
<feature type="domain" description="SH3b" evidence="6">
    <location>
        <begin position="42"/>
        <end position="105"/>
    </location>
</feature>
<dbReference type="Gene3D" id="2.30.30.40">
    <property type="entry name" value="SH3 Domains"/>
    <property type="match status" value="2"/>
</dbReference>
<reference evidence="8 9" key="1">
    <citation type="journal article" date="2013" name="Genome Announc.">
        <title>Draft Genome Sequence of the Cellulolytic, Mesophilic, Anaerobic Bacterium Clostridium termitidis Strain CT1112 (DSM 5398).</title>
        <authorList>
            <person name="Lal S."/>
            <person name="Ramachandran U."/>
            <person name="Zhang X."/>
            <person name="Munir R."/>
            <person name="Sparling R."/>
            <person name="Levin D.B."/>
        </authorList>
    </citation>
    <scope>NUCLEOTIDE SEQUENCE [LARGE SCALE GENOMIC DNA]</scope>
    <source>
        <strain evidence="8 9">CT1112</strain>
    </source>
</reference>
<keyword evidence="5" id="KW-0788">Thiol protease</keyword>
<dbReference type="PROSITE" id="PS51935">
    <property type="entry name" value="NLPC_P60"/>
    <property type="match status" value="1"/>
</dbReference>
<dbReference type="InterPro" id="IPR038765">
    <property type="entry name" value="Papain-like_cys_pep_sf"/>
</dbReference>
<dbReference type="GO" id="GO:0006508">
    <property type="term" value="P:proteolysis"/>
    <property type="evidence" value="ECO:0007669"/>
    <property type="project" value="UniProtKB-KW"/>
</dbReference>
<dbReference type="SUPFAM" id="SSF54001">
    <property type="entry name" value="Cysteine proteinases"/>
    <property type="match status" value="1"/>
</dbReference>
<sequence>MKQRITRLILIFITFMLVLTGCGSREIPVTRNEQLLSGITPENAAVVTEAVVDMFDKPDILGIRLTQVLYNQVVKVVREENSWTNIKLLDGSSGWVKSKYISSNTGSVTDGGIKNKIIVTAKNIDIFTGANNAVNFKKVVLGTELYSTGKTKTGYDVLLPDNKKGWVEEGGVIAVPIEDNVIPKTSKDEFIQTIKKFEGTIFIMGGISRWGMDSSGLAYICSRINGVDIPRDMVKMSKTGTQVTLENIQPGDLIFFSTDSLKKDIYDVGVYLGDNKFVHSSASRGVINETLEDSYFKDRILTVRRIF</sequence>
<dbReference type="Pfam" id="PF08239">
    <property type="entry name" value="SH3_3"/>
    <property type="match status" value="1"/>
</dbReference>
<name>S0FMI3_RUMCE</name>
<evidence type="ECO:0000256" key="4">
    <source>
        <dbReference type="ARBA" id="ARBA00022801"/>
    </source>
</evidence>
<keyword evidence="2" id="KW-0645">Protease</keyword>